<proteinExistence type="predicted"/>
<dbReference type="STRING" id="42251.A0A2T7A2X8"/>
<comment type="caution">
    <text evidence="3">The sequence shown here is derived from an EMBL/GenBank/DDBJ whole genome shotgun (WGS) entry which is preliminary data.</text>
</comment>
<dbReference type="PANTHER" id="PTHR21193">
    <property type="entry name" value="OXIDOREDUCTASE-LIKE DOMAIN-CONTAINING PROTEIN 1"/>
    <property type="match status" value="1"/>
</dbReference>
<dbReference type="Pfam" id="PF09791">
    <property type="entry name" value="Oxidored-like"/>
    <property type="match status" value="1"/>
</dbReference>
<evidence type="ECO:0000259" key="2">
    <source>
        <dbReference type="Pfam" id="PF09791"/>
    </source>
</evidence>
<dbReference type="InterPro" id="IPR039251">
    <property type="entry name" value="OXLD1"/>
</dbReference>
<evidence type="ECO:0000256" key="1">
    <source>
        <dbReference type="SAM" id="MobiDB-lite"/>
    </source>
</evidence>
<keyword evidence="4" id="KW-1185">Reference proteome</keyword>
<dbReference type="PANTHER" id="PTHR21193:SF3">
    <property type="entry name" value="OXIDOREDUCTASE-LIKE DOMAIN-CONTAINING PROTEIN 1"/>
    <property type="match status" value="1"/>
</dbReference>
<evidence type="ECO:0000313" key="4">
    <source>
        <dbReference type="Proteomes" id="UP000244722"/>
    </source>
</evidence>
<dbReference type="AlphaFoldDB" id="A0A2T7A2X8"/>
<dbReference type="GO" id="GO:0005739">
    <property type="term" value="C:mitochondrion"/>
    <property type="evidence" value="ECO:0007669"/>
    <property type="project" value="TreeGrafter"/>
</dbReference>
<dbReference type="EMBL" id="NESQ01000034">
    <property type="protein sequence ID" value="PUU82045.1"/>
    <property type="molecule type" value="Genomic_DNA"/>
</dbReference>
<sequence length="175" mass="19321">MNPLKRKIPMLIARQASASARIQSKQFHPLHGYYKLLLENPITPANPLPPTSPKARVIFGTRLAGPTERHEARRKGGRVVAGVWIPPKPVEPDDCCMSGCVNCTWEMFREDLEEWRDAKGKARAALAKSGGGEEEIGKDGEGGSEGGLWEGFEDIPVGIKAFMEMEKKLKEGKRV</sequence>
<accession>A0A2T7A2X8</accession>
<evidence type="ECO:0000313" key="3">
    <source>
        <dbReference type="EMBL" id="PUU82045.1"/>
    </source>
</evidence>
<feature type="domain" description="Oxidoreductase-like" evidence="2">
    <location>
        <begin position="80"/>
        <end position="123"/>
    </location>
</feature>
<feature type="region of interest" description="Disordered" evidence="1">
    <location>
        <begin position="126"/>
        <end position="151"/>
    </location>
</feature>
<dbReference type="InterPro" id="IPR019180">
    <property type="entry name" value="Oxidoreductase-like_N"/>
</dbReference>
<protein>
    <submittedName>
        <fullName evidence="3">Oxidoreductase-like protein</fullName>
    </submittedName>
</protein>
<organism evidence="3 4">
    <name type="scientific">Tuber borchii</name>
    <name type="common">White truffle</name>
    <dbReference type="NCBI Taxonomy" id="42251"/>
    <lineage>
        <taxon>Eukaryota</taxon>
        <taxon>Fungi</taxon>
        <taxon>Dikarya</taxon>
        <taxon>Ascomycota</taxon>
        <taxon>Pezizomycotina</taxon>
        <taxon>Pezizomycetes</taxon>
        <taxon>Pezizales</taxon>
        <taxon>Tuberaceae</taxon>
        <taxon>Tuber</taxon>
    </lineage>
</organism>
<gene>
    <name evidence="3" type="ORF">B9Z19DRAFT_499375</name>
</gene>
<dbReference type="OrthoDB" id="10064411at2759"/>
<dbReference type="Proteomes" id="UP000244722">
    <property type="component" value="Unassembled WGS sequence"/>
</dbReference>
<name>A0A2T7A2X8_TUBBO</name>
<reference evidence="3 4" key="1">
    <citation type="submission" date="2017-04" db="EMBL/GenBank/DDBJ databases">
        <title>Draft genome sequence of Tuber borchii Vittad., a whitish edible truffle.</title>
        <authorList>
            <consortium name="DOE Joint Genome Institute"/>
            <person name="Murat C."/>
            <person name="Kuo A."/>
            <person name="Barry K.W."/>
            <person name="Clum A."/>
            <person name="Dockter R.B."/>
            <person name="Fauchery L."/>
            <person name="Iotti M."/>
            <person name="Kohler A."/>
            <person name="Labutti K."/>
            <person name="Lindquist E.A."/>
            <person name="Lipzen A."/>
            <person name="Ohm R.A."/>
            <person name="Wang M."/>
            <person name="Grigoriev I.V."/>
            <person name="Zambonelli A."/>
            <person name="Martin F.M."/>
        </authorList>
    </citation>
    <scope>NUCLEOTIDE SEQUENCE [LARGE SCALE GENOMIC DNA]</scope>
    <source>
        <strain evidence="3 4">Tbo3840</strain>
    </source>
</reference>